<proteinExistence type="predicted"/>
<evidence type="ECO:0000313" key="1">
    <source>
        <dbReference type="EMBL" id="AKQ67254.1"/>
    </source>
</evidence>
<keyword evidence="2" id="KW-1185">Reference proteome</keyword>
<dbReference type="KEGG" id="mym:A176_004166"/>
<protein>
    <submittedName>
        <fullName evidence="1">Uncharacterized protein</fullName>
    </submittedName>
</protein>
<dbReference type="EMBL" id="CP012109">
    <property type="protein sequence ID" value="AKQ67254.1"/>
    <property type="molecule type" value="Genomic_DNA"/>
</dbReference>
<dbReference type="STRING" id="1297742.A176_004166"/>
<sequence length="55" mass="6332">MLCRVIRVSEPCSFGECRGPCPAWEARRCARSRESLRVLPRRDVHTSSRFLGNAR</sequence>
<accession>A0A0H4WWR3</accession>
<dbReference type="Proteomes" id="UP000009026">
    <property type="component" value="Chromosome"/>
</dbReference>
<organism evidence="1 2">
    <name type="scientific">Pseudomyxococcus hansupus</name>
    <dbReference type="NCBI Taxonomy" id="1297742"/>
    <lineage>
        <taxon>Bacteria</taxon>
        <taxon>Pseudomonadati</taxon>
        <taxon>Myxococcota</taxon>
        <taxon>Myxococcia</taxon>
        <taxon>Myxococcales</taxon>
        <taxon>Cystobacterineae</taxon>
        <taxon>Myxococcaceae</taxon>
        <taxon>Pseudomyxococcus</taxon>
    </lineage>
</organism>
<evidence type="ECO:0000313" key="2">
    <source>
        <dbReference type="Proteomes" id="UP000009026"/>
    </source>
</evidence>
<name>A0A0H4WWR3_9BACT</name>
<gene>
    <name evidence="1" type="ORF">A176_004166</name>
</gene>
<dbReference type="AlphaFoldDB" id="A0A0H4WWR3"/>
<reference evidence="1 2" key="1">
    <citation type="journal article" date="2016" name="PLoS ONE">
        <title>Complete Genome Sequence and Comparative Genomics of a Novel Myxobacterium Myxococcus hansupus.</title>
        <authorList>
            <person name="Sharma G."/>
            <person name="Narwani T."/>
            <person name="Subramanian S."/>
        </authorList>
    </citation>
    <scope>NUCLEOTIDE SEQUENCE [LARGE SCALE GENOMIC DNA]</scope>
    <source>
        <strain evidence="2">mixupus</strain>
    </source>
</reference>